<sequence>MSSYSKLCLSVKVLDRVCKMPGSGVTEMDNTSLHSLDPRKQELLEARFLGTGSRFQPLNNSSTSQPMYDNSSNLSAGSVDREDAVSEGQLGTPDKCRTPTERKRKRKNAQDAGEFGSASKTGRAETNGKKINEYFKQTNQSPSRTIIPASGAKSPSPQALSHGYLAASPQNSSHSSHSEVLSFPARPIYCSSKGVQTDMTGNQMKALESRSVSDIEQKDSRIDDLVRQNDEIRRQLTAQQKLLEKHKENLQKCLEVNKSLLIEKSELVKKTTRQKCMENRLRLGQFVTQRQGAQFVENWVDGWAFTDLM</sequence>
<keyword evidence="4" id="KW-0418">Kinase</keyword>
<dbReference type="CTD" id="20243678"/>
<dbReference type="PANTHER" id="PTHR22974">
    <property type="entry name" value="MIXED LINEAGE PROTEIN KINASE"/>
    <property type="match status" value="1"/>
</dbReference>
<dbReference type="GO" id="GO:0005634">
    <property type="term" value="C:nucleus"/>
    <property type="evidence" value="ECO:0007669"/>
    <property type="project" value="TreeGrafter"/>
</dbReference>
<evidence type="ECO:0000256" key="3">
    <source>
        <dbReference type="ARBA" id="ARBA00022741"/>
    </source>
</evidence>
<feature type="region of interest" description="Disordered" evidence="7">
    <location>
        <begin position="53"/>
        <end position="178"/>
    </location>
</feature>
<feature type="compositionally biased region" description="Basic and acidic residues" evidence="7">
    <location>
        <begin position="122"/>
        <end position="133"/>
    </location>
</feature>
<dbReference type="GO" id="GO:0007059">
    <property type="term" value="P:chromosome segregation"/>
    <property type="evidence" value="ECO:0007669"/>
    <property type="project" value="TreeGrafter"/>
</dbReference>
<dbReference type="KEGG" id="lgi:LOTGIDRAFT_176304"/>
<dbReference type="GO" id="GO:0035556">
    <property type="term" value="P:intracellular signal transduction"/>
    <property type="evidence" value="ECO:0007669"/>
    <property type="project" value="TreeGrafter"/>
</dbReference>
<protein>
    <submittedName>
        <fullName evidence="8">Uncharacterized protein</fullName>
    </submittedName>
</protein>
<keyword evidence="5" id="KW-0067">ATP-binding</keyword>
<dbReference type="GO" id="GO:0005524">
    <property type="term" value="F:ATP binding"/>
    <property type="evidence" value="ECO:0007669"/>
    <property type="project" value="UniProtKB-KW"/>
</dbReference>
<name>V3ZIR5_LOTGI</name>
<evidence type="ECO:0000256" key="4">
    <source>
        <dbReference type="ARBA" id="ARBA00022777"/>
    </source>
</evidence>
<dbReference type="EMBL" id="KB203983">
    <property type="protein sequence ID" value="ESO82225.1"/>
    <property type="molecule type" value="Genomic_DNA"/>
</dbReference>
<dbReference type="Proteomes" id="UP000030746">
    <property type="component" value="Unassembled WGS sequence"/>
</dbReference>
<dbReference type="PANTHER" id="PTHR22974:SF23">
    <property type="entry name" value="TOUSLED-LIKE KINASE, ISOFORM G"/>
    <property type="match status" value="1"/>
</dbReference>
<keyword evidence="1" id="KW-0723">Serine/threonine-protein kinase</keyword>
<dbReference type="GO" id="GO:0004674">
    <property type="term" value="F:protein serine/threonine kinase activity"/>
    <property type="evidence" value="ECO:0007669"/>
    <property type="project" value="UniProtKB-KW"/>
</dbReference>
<keyword evidence="3" id="KW-0547">Nucleotide-binding</keyword>
<evidence type="ECO:0000313" key="8">
    <source>
        <dbReference type="EMBL" id="ESO82225.1"/>
    </source>
</evidence>
<dbReference type="OrthoDB" id="346907at2759"/>
<evidence type="ECO:0000256" key="1">
    <source>
        <dbReference type="ARBA" id="ARBA00022527"/>
    </source>
</evidence>
<evidence type="ECO:0000313" key="9">
    <source>
        <dbReference type="Proteomes" id="UP000030746"/>
    </source>
</evidence>
<organism evidence="8 9">
    <name type="scientific">Lottia gigantea</name>
    <name type="common">Giant owl limpet</name>
    <dbReference type="NCBI Taxonomy" id="225164"/>
    <lineage>
        <taxon>Eukaryota</taxon>
        <taxon>Metazoa</taxon>
        <taxon>Spiralia</taxon>
        <taxon>Lophotrochozoa</taxon>
        <taxon>Mollusca</taxon>
        <taxon>Gastropoda</taxon>
        <taxon>Patellogastropoda</taxon>
        <taxon>Lottioidea</taxon>
        <taxon>Lottiidae</taxon>
        <taxon>Lottia</taxon>
    </lineage>
</organism>
<keyword evidence="2" id="KW-0808">Transferase</keyword>
<dbReference type="AlphaFoldDB" id="V3ZIR5"/>
<dbReference type="HOGENOM" id="CLU_901869_0_0_1"/>
<evidence type="ECO:0000256" key="2">
    <source>
        <dbReference type="ARBA" id="ARBA00022679"/>
    </source>
</evidence>
<dbReference type="GeneID" id="20243678"/>
<dbReference type="OMA" id="QNTGIMQ"/>
<evidence type="ECO:0000256" key="7">
    <source>
        <dbReference type="SAM" id="MobiDB-lite"/>
    </source>
</evidence>
<reference evidence="8 9" key="1">
    <citation type="journal article" date="2013" name="Nature">
        <title>Insights into bilaterian evolution from three spiralian genomes.</title>
        <authorList>
            <person name="Simakov O."/>
            <person name="Marletaz F."/>
            <person name="Cho S.J."/>
            <person name="Edsinger-Gonzales E."/>
            <person name="Havlak P."/>
            <person name="Hellsten U."/>
            <person name="Kuo D.H."/>
            <person name="Larsson T."/>
            <person name="Lv J."/>
            <person name="Arendt D."/>
            <person name="Savage R."/>
            <person name="Osoegawa K."/>
            <person name="de Jong P."/>
            <person name="Grimwood J."/>
            <person name="Chapman J.A."/>
            <person name="Shapiro H."/>
            <person name="Aerts A."/>
            <person name="Otillar R.P."/>
            <person name="Terry A.Y."/>
            <person name="Boore J.L."/>
            <person name="Grigoriev I.V."/>
            <person name="Lindberg D.R."/>
            <person name="Seaver E.C."/>
            <person name="Weisblat D.A."/>
            <person name="Putnam N.H."/>
            <person name="Rokhsar D.S."/>
        </authorList>
    </citation>
    <scope>NUCLEOTIDE SEQUENCE [LARGE SCALE GENOMIC DNA]</scope>
</reference>
<evidence type="ECO:0000256" key="6">
    <source>
        <dbReference type="SAM" id="Coils"/>
    </source>
</evidence>
<feature type="compositionally biased region" description="Polar residues" evidence="7">
    <location>
        <begin position="135"/>
        <end position="144"/>
    </location>
</feature>
<proteinExistence type="predicted"/>
<feature type="compositionally biased region" description="Polar residues" evidence="7">
    <location>
        <begin position="53"/>
        <end position="76"/>
    </location>
</feature>
<keyword evidence="9" id="KW-1185">Reference proteome</keyword>
<accession>V3ZIR5</accession>
<dbReference type="RefSeq" id="XP_009067087.1">
    <property type="nucleotide sequence ID" value="XM_009068839.1"/>
</dbReference>
<feature type="coiled-coil region" evidence="6">
    <location>
        <begin position="215"/>
        <end position="263"/>
    </location>
</feature>
<feature type="non-terminal residue" evidence="8">
    <location>
        <position position="309"/>
    </location>
</feature>
<evidence type="ECO:0000256" key="5">
    <source>
        <dbReference type="ARBA" id="ARBA00022840"/>
    </source>
</evidence>
<gene>
    <name evidence="8" type="ORF">LOTGIDRAFT_176304</name>
</gene>
<keyword evidence="6" id="KW-0175">Coiled coil</keyword>